<sequence>MLTLAVSFSPECTLTYWFHYIVVHCIKTPAFSCIINYLNGIKSVFF</sequence>
<accession>A0A2P2NJB9</accession>
<dbReference type="EMBL" id="GGEC01062075">
    <property type="protein sequence ID" value="MBX42559.1"/>
    <property type="molecule type" value="Transcribed_RNA"/>
</dbReference>
<proteinExistence type="predicted"/>
<evidence type="ECO:0000313" key="1">
    <source>
        <dbReference type="EMBL" id="MBX42559.1"/>
    </source>
</evidence>
<protein>
    <submittedName>
        <fullName evidence="1">Uncharacterized protein</fullName>
    </submittedName>
</protein>
<dbReference type="AlphaFoldDB" id="A0A2P2NJB9"/>
<name>A0A2P2NJB9_RHIMU</name>
<organism evidence="1">
    <name type="scientific">Rhizophora mucronata</name>
    <name type="common">Asiatic mangrove</name>
    <dbReference type="NCBI Taxonomy" id="61149"/>
    <lineage>
        <taxon>Eukaryota</taxon>
        <taxon>Viridiplantae</taxon>
        <taxon>Streptophyta</taxon>
        <taxon>Embryophyta</taxon>
        <taxon>Tracheophyta</taxon>
        <taxon>Spermatophyta</taxon>
        <taxon>Magnoliopsida</taxon>
        <taxon>eudicotyledons</taxon>
        <taxon>Gunneridae</taxon>
        <taxon>Pentapetalae</taxon>
        <taxon>rosids</taxon>
        <taxon>fabids</taxon>
        <taxon>Malpighiales</taxon>
        <taxon>Rhizophoraceae</taxon>
        <taxon>Rhizophora</taxon>
    </lineage>
</organism>
<reference evidence="1" key="1">
    <citation type="submission" date="2018-02" db="EMBL/GenBank/DDBJ databases">
        <title>Rhizophora mucronata_Transcriptome.</title>
        <authorList>
            <person name="Meera S.P."/>
            <person name="Sreeshan A."/>
            <person name="Augustine A."/>
        </authorList>
    </citation>
    <scope>NUCLEOTIDE SEQUENCE</scope>
    <source>
        <tissue evidence="1">Leaf</tissue>
    </source>
</reference>